<dbReference type="OrthoDB" id="10037120at2759"/>
<organism evidence="5 6">
    <name type="scientific">Cryptotermes secundus</name>
    <dbReference type="NCBI Taxonomy" id="105785"/>
    <lineage>
        <taxon>Eukaryota</taxon>
        <taxon>Metazoa</taxon>
        <taxon>Ecdysozoa</taxon>
        <taxon>Arthropoda</taxon>
        <taxon>Hexapoda</taxon>
        <taxon>Insecta</taxon>
        <taxon>Pterygota</taxon>
        <taxon>Neoptera</taxon>
        <taxon>Polyneoptera</taxon>
        <taxon>Dictyoptera</taxon>
        <taxon>Blattodea</taxon>
        <taxon>Blattoidea</taxon>
        <taxon>Termitoidae</taxon>
        <taxon>Kalotermitidae</taxon>
        <taxon>Cryptotermitinae</taxon>
        <taxon>Cryptotermes</taxon>
    </lineage>
</organism>
<dbReference type="InterPro" id="IPR000488">
    <property type="entry name" value="Death_dom"/>
</dbReference>
<comment type="subcellular location">
    <subcellularLocation>
        <location evidence="1">Cytoplasm</location>
    </subcellularLocation>
</comment>
<evidence type="ECO:0000313" key="5">
    <source>
        <dbReference type="EMBL" id="PNF15479.1"/>
    </source>
</evidence>
<dbReference type="GO" id="GO:0043123">
    <property type="term" value="P:positive regulation of canonical NF-kappaB signal transduction"/>
    <property type="evidence" value="ECO:0007669"/>
    <property type="project" value="InterPro"/>
</dbReference>
<dbReference type="STRING" id="105785.A0A2J7PGM3"/>
<keyword evidence="2" id="KW-0963">Cytoplasm</keyword>
<protein>
    <recommendedName>
        <fullName evidence="4">TIR domain-containing protein</fullName>
    </recommendedName>
</protein>
<dbReference type="GO" id="GO:0002755">
    <property type="term" value="P:MyD88-dependent toll-like receptor signaling pathway"/>
    <property type="evidence" value="ECO:0007669"/>
    <property type="project" value="InterPro"/>
</dbReference>
<feature type="domain" description="TIR" evidence="4">
    <location>
        <begin position="149"/>
        <end position="281"/>
    </location>
</feature>
<name>A0A2J7PGM3_9NEOP</name>
<dbReference type="EMBL" id="NEVH01025175">
    <property type="protein sequence ID" value="PNF15479.1"/>
    <property type="molecule type" value="Genomic_DNA"/>
</dbReference>
<dbReference type="SUPFAM" id="SSF52200">
    <property type="entry name" value="Toll/Interleukin receptor TIR domain"/>
    <property type="match status" value="1"/>
</dbReference>
<dbReference type="FunFam" id="3.40.50.10140:FF:000022">
    <property type="entry name" value="Myd88"/>
    <property type="match status" value="1"/>
</dbReference>
<reference evidence="5 6" key="1">
    <citation type="submission" date="2017-12" db="EMBL/GenBank/DDBJ databases">
        <title>Hemimetabolous genomes reveal molecular basis of termite eusociality.</title>
        <authorList>
            <person name="Harrison M.C."/>
            <person name="Jongepier E."/>
            <person name="Robertson H.M."/>
            <person name="Arning N."/>
            <person name="Bitard-Feildel T."/>
            <person name="Chao H."/>
            <person name="Childers C.P."/>
            <person name="Dinh H."/>
            <person name="Doddapaneni H."/>
            <person name="Dugan S."/>
            <person name="Gowin J."/>
            <person name="Greiner C."/>
            <person name="Han Y."/>
            <person name="Hu H."/>
            <person name="Hughes D.S.T."/>
            <person name="Huylmans A.-K."/>
            <person name="Kemena C."/>
            <person name="Kremer L.P.M."/>
            <person name="Lee S.L."/>
            <person name="Lopez-Ezquerra A."/>
            <person name="Mallet L."/>
            <person name="Monroy-Kuhn J.M."/>
            <person name="Moser A."/>
            <person name="Murali S.C."/>
            <person name="Muzny D.M."/>
            <person name="Otani S."/>
            <person name="Piulachs M.-D."/>
            <person name="Poelchau M."/>
            <person name="Qu J."/>
            <person name="Schaub F."/>
            <person name="Wada-Katsumata A."/>
            <person name="Worley K.C."/>
            <person name="Xie Q."/>
            <person name="Ylla G."/>
            <person name="Poulsen M."/>
            <person name="Gibbs R.A."/>
            <person name="Schal C."/>
            <person name="Richards S."/>
            <person name="Belles X."/>
            <person name="Korb J."/>
            <person name="Bornberg-Bauer E."/>
        </authorList>
    </citation>
    <scope>NUCLEOTIDE SEQUENCE [LARGE SCALE GENOMIC DNA]</scope>
    <source>
        <tissue evidence="5">Whole body</tissue>
    </source>
</reference>
<dbReference type="GO" id="GO:0045087">
    <property type="term" value="P:innate immune response"/>
    <property type="evidence" value="ECO:0007669"/>
    <property type="project" value="TreeGrafter"/>
</dbReference>
<dbReference type="Gene3D" id="3.40.50.10140">
    <property type="entry name" value="Toll/interleukin-1 receptor homology (TIR) domain"/>
    <property type="match status" value="1"/>
</dbReference>
<proteinExistence type="predicted"/>
<dbReference type="Proteomes" id="UP000235965">
    <property type="component" value="Unassembled WGS sequence"/>
</dbReference>
<dbReference type="PROSITE" id="PS50104">
    <property type="entry name" value="TIR"/>
    <property type="match status" value="1"/>
</dbReference>
<dbReference type="SMART" id="SM00255">
    <property type="entry name" value="TIR"/>
    <property type="match status" value="1"/>
</dbReference>
<dbReference type="PANTHER" id="PTHR15079">
    <property type="entry name" value="MYD88"/>
    <property type="match status" value="1"/>
</dbReference>
<dbReference type="InterPro" id="IPR017281">
    <property type="entry name" value="Myelin_different_resp_MyD88"/>
</dbReference>
<evidence type="ECO:0000256" key="1">
    <source>
        <dbReference type="ARBA" id="ARBA00004496"/>
    </source>
</evidence>
<comment type="caution">
    <text evidence="5">The sequence shown here is derived from an EMBL/GenBank/DDBJ whole genome shotgun (WGS) entry which is preliminary data.</text>
</comment>
<evidence type="ECO:0000256" key="3">
    <source>
        <dbReference type="ARBA" id="ARBA00023198"/>
    </source>
</evidence>
<gene>
    <name evidence="5" type="ORF">B7P43_G17026</name>
</gene>
<dbReference type="GO" id="GO:0070976">
    <property type="term" value="F:TIR domain binding"/>
    <property type="evidence" value="ECO:0007669"/>
    <property type="project" value="InterPro"/>
</dbReference>
<evidence type="ECO:0000259" key="4">
    <source>
        <dbReference type="PROSITE" id="PS50104"/>
    </source>
</evidence>
<dbReference type="GO" id="GO:0035325">
    <property type="term" value="F:Toll-like receptor binding"/>
    <property type="evidence" value="ECO:0007669"/>
    <property type="project" value="TreeGrafter"/>
</dbReference>
<evidence type="ECO:0000256" key="2">
    <source>
        <dbReference type="ARBA" id="ARBA00022490"/>
    </source>
</evidence>
<dbReference type="InterPro" id="IPR011029">
    <property type="entry name" value="DEATH-like_dom_sf"/>
</dbReference>
<dbReference type="InterPro" id="IPR035897">
    <property type="entry name" value="Toll_tir_struct_dom_sf"/>
</dbReference>
<evidence type="ECO:0000313" key="6">
    <source>
        <dbReference type="Proteomes" id="UP000235965"/>
    </source>
</evidence>
<keyword evidence="3" id="KW-0395">Inflammatory response</keyword>
<dbReference type="GO" id="GO:0008063">
    <property type="term" value="P:Toll signaling pathway"/>
    <property type="evidence" value="ECO:0007669"/>
    <property type="project" value="TreeGrafter"/>
</dbReference>
<dbReference type="Pfam" id="PF13676">
    <property type="entry name" value="TIR_2"/>
    <property type="match status" value="1"/>
</dbReference>
<sequence>MASVVDPDMFQVPLAALCNSTREALSTHLNPLKVLPTDEGLLRDWRGLAQLAGFSGQMVALMGSKPDPTAQVLSQWRQGSVGLLRSILGQLDRWDIVNDTQNMMDHDAVLFLKRKEETGASAPELDADVDKEILTIADVYRLEQGMEPQRYDAFLLFADEDQDFAMQIMDRMETEYGLKLCLRDRDLVGGLTFEHEAIMRLIARRCNRLIVIASPNFLKSEANKFFVTFATALGIDQRLRKVVPVMYQRCQLPPELTYYFWLDYSRAGKLYDFWTKLHNSIHSPSNMQSSRTNLPAIKANGEESCSLKPQPVLEHNTVISSNWKDEDPADSCSLGSENSSTLSQNFEASVLKKQKSLSLESLKSKTFTKLLNKISRRKAQLAEAT</sequence>
<dbReference type="SUPFAM" id="SSF47986">
    <property type="entry name" value="DEATH domain"/>
    <property type="match status" value="1"/>
</dbReference>
<dbReference type="Gene3D" id="1.10.533.10">
    <property type="entry name" value="Death Domain, Fas"/>
    <property type="match status" value="1"/>
</dbReference>
<dbReference type="GO" id="GO:0034142">
    <property type="term" value="P:toll-like receptor 4 signaling pathway"/>
    <property type="evidence" value="ECO:0007669"/>
    <property type="project" value="TreeGrafter"/>
</dbReference>
<dbReference type="Pfam" id="PF00531">
    <property type="entry name" value="Death"/>
    <property type="match status" value="1"/>
</dbReference>
<dbReference type="GO" id="GO:0005886">
    <property type="term" value="C:plasma membrane"/>
    <property type="evidence" value="ECO:0007669"/>
    <property type="project" value="TreeGrafter"/>
</dbReference>
<dbReference type="FunCoup" id="A0A2J7PGM3">
    <property type="interactions" value="332"/>
</dbReference>
<dbReference type="GO" id="GO:0050830">
    <property type="term" value="P:defense response to Gram-positive bacterium"/>
    <property type="evidence" value="ECO:0007669"/>
    <property type="project" value="TreeGrafter"/>
</dbReference>
<dbReference type="GO" id="GO:0005737">
    <property type="term" value="C:cytoplasm"/>
    <property type="evidence" value="ECO:0007669"/>
    <property type="project" value="UniProtKB-SubCell"/>
</dbReference>
<dbReference type="PANTHER" id="PTHR15079:SF3">
    <property type="entry name" value="MYELOID DIFFERENTIATION PRIMARY RESPONSE PROTEIN MYD88"/>
    <property type="match status" value="1"/>
</dbReference>
<accession>A0A2J7PGM3</accession>
<dbReference type="InterPro" id="IPR000157">
    <property type="entry name" value="TIR_dom"/>
</dbReference>
<dbReference type="AlphaFoldDB" id="A0A2J7PGM3"/>
<dbReference type="InParanoid" id="A0A2J7PGM3"/>
<keyword evidence="6" id="KW-1185">Reference proteome</keyword>